<proteinExistence type="predicted"/>
<evidence type="ECO:0000256" key="3">
    <source>
        <dbReference type="SAM" id="Phobius"/>
    </source>
</evidence>
<dbReference type="OrthoDB" id="9098989at2"/>
<evidence type="ECO:0000256" key="2">
    <source>
        <dbReference type="SAM" id="MobiDB-lite"/>
    </source>
</evidence>
<name>A0A158D1A3_9BURK</name>
<accession>A0A158D1A3</accession>
<evidence type="ECO:0000313" key="5">
    <source>
        <dbReference type="Proteomes" id="UP000054903"/>
    </source>
</evidence>
<reference evidence="4" key="1">
    <citation type="submission" date="2016-01" db="EMBL/GenBank/DDBJ databases">
        <authorList>
            <person name="Peeters C."/>
        </authorList>
    </citation>
    <scope>NUCLEOTIDE SEQUENCE</scope>
    <source>
        <strain evidence="4">LMG 29320</strain>
    </source>
</reference>
<gene>
    <name evidence="4" type="ORF">AWB77_04767</name>
</gene>
<dbReference type="RefSeq" id="WP_157694907.1">
    <property type="nucleotide sequence ID" value="NZ_FCNX02000013.1"/>
</dbReference>
<keyword evidence="5" id="KW-1185">Reference proteome</keyword>
<keyword evidence="1" id="KW-0175">Coiled coil</keyword>
<keyword evidence="3" id="KW-0812">Transmembrane</keyword>
<dbReference type="STRING" id="1777138.AWB77_04767"/>
<comment type="caution">
    <text evidence="4">The sequence shown here is derived from an EMBL/GenBank/DDBJ whole genome shotgun (WGS) entry which is preliminary data.</text>
</comment>
<dbReference type="AlphaFoldDB" id="A0A158D1A3"/>
<feature type="region of interest" description="Disordered" evidence="2">
    <location>
        <begin position="164"/>
        <end position="185"/>
    </location>
</feature>
<keyword evidence="3" id="KW-1133">Transmembrane helix</keyword>
<protein>
    <submittedName>
        <fullName evidence="4">Uncharacterized protein</fullName>
    </submittedName>
</protein>
<feature type="coiled-coil region" evidence="1">
    <location>
        <begin position="65"/>
        <end position="92"/>
    </location>
</feature>
<sequence>MSRVRDWRWWVMGACLFGGLAGVAAVGFFIGQWGMSVERANWTRERAAYIKRFPEVRAETRNACVAEYESKVQQLQQQNQQNIQAMSDLRSLITDTHEVAQYTLRFLGDRAKLTDARQAALIKQTRQAAVAATVAAQKTEAVEQKVAVAATKADEAANTAKAVDKKLETATHPALPAQPWAGSRR</sequence>
<organism evidence="4 5">
    <name type="scientific">Caballeronia fortuita</name>
    <dbReference type="NCBI Taxonomy" id="1777138"/>
    <lineage>
        <taxon>Bacteria</taxon>
        <taxon>Pseudomonadati</taxon>
        <taxon>Pseudomonadota</taxon>
        <taxon>Betaproteobacteria</taxon>
        <taxon>Burkholderiales</taxon>
        <taxon>Burkholderiaceae</taxon>
        <taxon>Caballeronia</taxon>
    </lineage>
</organism>
<evidence type="ECO:0000256" key="1">
    <source>
        <dbReference type="SAM" id="Coils"/>
    </source>
</evidence>
<feature type="transmembrane region" description="Helical" evidence="3">
    <location>
        <begin position="7"/>
        <end position="30"/>
    </location>
</feature>
<evidence type="ECO:0000313" key="4">
    <source>
        <dbReference type="EMBL" id="SAK88283.1"/>
    </source>
</evidence>
<keyword evidence="3" id="KW-0472">Membrane</keyword>
<dbReference type="Proteomes" id="UP000054903">
    <property type="component" value="Unassembled WGS sequence"/>
</dbReference>
<dbReference type="EMBL" id="FCNX02000013">
    <property type="protein sequence ID" value="SAK88283.1"/>
    <property type="molecule type" value="Genomic_DNA"/>
</dbReference>